<accession>A0A6V7WN99</accession>
<sequence length="63" mass="7740">MPDSRTFVPQQKIEHFRKQSQSLEQHQNKLNDELAKLEEIFNQKKERNRRSFRSSFGKYKKIM</sequence>
<evidence type="ECO:0000313" key="2">
    <source>
        <dbReference type="EMBL" id="CAD2188456.1"/>
    </source>
</evidence>
<keyword evidence="1" id="KW-0175">Coiled coil</keyword>
<dbReference type="Proteomes" id="UP000580250">
    <property type="component" value="Unassembled WGS sequence"/>
</dbReference>
<evidence type="ECO:0000256" key="1">
    <source>
        <dbReference type="SAM" id="Coils"/>
    </source>
</evidence>
<comment type="caution">
    <text evidence="2">The sequence shown here is derived from an EMBL/GenBank/DDBJ whole genome shotgun (WGS) entry which is preliminary data.</text>
</comment>
<proteinExistence type="predicted"/>
<reference evidence="2 3" key="1">
    <citation type="submission" date="2020-08" db="EMBL/GenBank/DDBJ databases">
        <authorList>
            <person name="Koutsovoulos G."/>
            <person name="Danchin GJ E."/>
        </authorList>
    </citation>
    <scope>NUCLEOTIDE SEQUENCE [LARGE SCALE GENOMIC DNA]</scope>
</reference>
<gene>
    <name evidence="2" type="ORF">MENT_LOCUS41109</name>
</gene>
<evidence type="ECO:0000313" key="3">
    <source>
        <dbReference type="Proteomes" id="UP000580250"/>
    </source>
</evidence>
<dbReference type="EMBL" id="CAJEWN010000693">
    <property type="protein sequence ID" value="CAD2188456.1"/>
    <property type="molecule type" value="Genomic_DNA"/>
</dbReference>
<dbReference type="AlphaFoldDB" id="A0A6V7WN99"/>
<feature type="coiled-coil region" evidence="1">
    <location>
        <begin position="13"/>
        <end position="47"/>
    </location>
</feature>
<organism evidence="2 3">
    <name type="scientific">Meloidogyne enterolobii</name>
    <name type="common">Root-knot nematode worm</name>
    <name type="synonym">Meloidogyne mayaguensis</name>
    <dbReference type="NCBI Taxonomy" id="390850"/>
    <lineage>
        <taxon>Eukaryota</taxon>
        <taxon>Metazoa</taxon>
        <taxon>Ecdysozoa</taxon>
        <taxon>Nematoda</taxon>
        <taxon>Chromadorea</taxon>
        <taxon>Rhabditida</taxon>
        <taxon>Tylenchina</taxon>
        <taxon>Tylenchomorpha</taxon>
        <taxon>Tylenchoidea</taxon>
        <taxon>Meloidogynidae</taxon>
        <taxon>Meloidogyninae</taxon>
        <taxon>Meloidogyne</taxon>
    </lineage>
</organism>
<dbReference type="OrthoDB" id="30931at2759"/>
<name>A0A6V7WN99_MELEN</name>
<protein>
    <submittedName>
        <fullName evidence="2">Uncharacterized protein</fullName>
    </submittedName>
</protein>